<dbReference type="Pfam" id="PF13432">
    <property type="entry name" value="TPR_16"/>
    <property type="match status" value="2"/>
</dbReference>
<dbReference type="PANTHER" id="PTHR12558">
    <property type="entry name" value="CELL DIVISION CYCLE 16,23,27"/>
    <property type="match status" value="1"/>
</dbReference>
<dbReference type="RefSeq" id="WP_202952753.1">
    <property type="nucleotide sequence ID" value="NZ_JAPCID010000012.1"/>
</dbReference>
<dbReference type="Gene3D" id="1.25.40.10">
    <property type="entry name" value="Tetratricopeptide repeat domain"/>
    <property type="match status" value="2"/>
</dbReference>
<proteinExistence type="predicted"/>
<evidence type="ECO:0000313" key="1">
    <source>
        <dbReference type="EMBL" id="MDA0137853.1"/>
    </source>
</evidence>
<name>A0ABT4RH44_9ACTN</name>
<comment type="caution">
    <text evidence="1">The sequence shown here is derived from an EMBL/GenBank/DDBJ whole genome shotgun (WGS) entry which is preliminary data.</text>
</comment>
<dbReference type="PANTHER" id="PTHR12558:SF13">
    <property type="entry name" value="CELL DIVISION CYCLE PROTEIN 27 HOMOLOG"/>
    <property type="match status" value="1"/>
</dbReference>
<protein>
    <submittedName>
        <fullName evidence="1">Tetratricopeptide repeat protein</fullName>
    </submittedName>
</protein>
<reference evidence="1" key="1">
    <citation type="submission" date="2022-10" db="EMBL/GenBank/DDBJ databases">
        <title>The WGS of Solirubrobacter sp. CPCC 204708.</title>
        <authorList>
            <person name="Jiang Z."/>
        </authorList>
    </citation>
    <scope>NUCLEOTIDE SEQUENCE</scope>
    <source>
        <strain evidence="1">CPCC 204708</strain>
    </source>
</reference>
<dbReference type="InterPro" id="IPR019734">
    <property type="entry name" value="TPR_rpt"/>
</dbReference>
<dbReference type="SMART" id="SM00028">
    <property type="entry name" value="TPR"/>
    <property type="match status" value="2"/>
</dbReference>
<organism evidence="1 2">
    <name type="scientific">Solirubrobacter deserti</name>
    <dbReference type="NCBI Taxonomy" id="2282478"/>
    <lineage>
        <taxon>Bacteria</taxon>
        <taxon>Bacillati</taxon>
        <taxon>Actinomycetota</taxon>
        <taxon>Thermoleophilia</taxon>
        <taxon>Solirubrobacterales</taxon>
        <taxon>Solirubrobacteraceae</taxon>
        <taxon>Solirubrobacter</taxon>
    </lineage>
</organism>
<keyword evidence="2" id="KW-1185">Reference proteome</keyword>
<dbReference type="Proteomes" id="UP001147700">
    <property type="component" value="Unassembled WGS sequence"/>
</dbReference>
<dbReference type="SUPFAM" id="SSF81901">
    <property type="entry name" value="HCP-like"/>
    <property type="match status" value="1"/>
</dbReference>
<gene>
    <name evidence="1" type="ORF">OJ962_10110</name>
</gene>
<evidence type="ECO:0000313" key="2">
    <source>
        <dbReference type="Proteomes" id="UP001147700"/>
    </source>
</evidence>
<sequence>MPSAADALFARAYAADGAGRFEDAEPLYREAAAAGHATAAYNLAELLTRLPGRAADAEAACHAAVAAGDPDGWWLLGWLLEDLDGRDADAEHAWREAVAAGSRGARTALGRFLAARRRLDEAGEELERALEDDVDALYGLGAVREQQGREGEAELLYRRAINAGNTDAVGALGELLAGQRRVQEAEGRLRAAVEAGEAQHLLTLYGVLVGAGRADEIEGLGGDSMEARVLIATHLMDRAGREEDAEAALRALIDDGHGFHRHLGDLLARQPGREDDAEAAYRAALADGARHTERRLGRLLARIPGREADAEVALRAALAEYEHGDVEPFATDHVRLGSERGGELARSDMLARVWRQLGELLARLPGREADAQAAFRAAEGR</sequence>
<dbReference type="EMBL" id="JAPCID010000012">
    <property type="protein sequence ID" value="MDA0137853.1"/>
    <property type="molecule type" value="Genomic_DNA"/>
</dbReference>
<accession>A0ABT4RH44</accession>
<dbReference type="InterPro" id="IPR011990">
    <property type="entry name" value="TPR-like_helical_dom_sf"/>
</dbReference>